<dbReference type="EMBL" id="NUEQ01000126">
    <property type="protein sequence ID" value="PEJ24670.1"/>
    <property type="molecule type" value="Genomic_DNA"/>
</dbReference>
<dbReference type="Proteomes" id="UP000220106">
    <property type="component" value="Unassembled WGS sequence"/>
</dbReference>
<reference evidence="2 3" key="1">
    <citation type="submission" date="2017-09" db="EMBL/GenBank/DDBJ databases">
        <title>Large-scale bioinformatics analysis of Bacillus genomes uncovers conserved roles of natural products in bacterial physiology.</title>
        <authorList>
            <consortium name="Agbiome Team Llc"/>
            <person name="Bleich R.M."/>
            <person name="Kirk G.J."/>
            <person name="Santa Maria K.C."/>
            <person name="Allen S.E."/>
            <person name="Farag S."/>
            <person name="Shank E.A."/>
            <person name="Bowers A."/>
        </authorList>
    </citation>
    <scope>NUCLEOTIDE SEQUENCE [LARGE SCALE GENOMIC DNA]</scope>
    <source>
        <strain evidence="2 3">AFS003229</strain>
    </source>
</reference>
<proteinExistence type="predicted"/>
<evidence type="ECO:0000313" key="2">
    <source>
        <dbReference type="EMBL" id="PEJ24670.1"/>
    </source>
</evidence>
<evidence type="ECO:0008006" key="5">
    <source>
        <dbReference type="Google" id="ProtNLM"/>
    </source>
</evidence>
<dbReference type="EMBL" id="CP030926">
    <property type="protein sequence ID" value="AXN40868.1"/>
    <property type="molecule type" value="Genomic_DNA"/>
</dbReference>
<protein>
    <recommendedName>
        <fullName evidence="5">Transposase</fullName>
    </recommendedName>
</protein>
<name>A0AAX0RXB3_9BACI</name>
<dbReference type="RefSeq" id="WP_098178058.1">
    <property type="nucleotide sequence ID" value="NZ_NUEQ01000126.1"/>
</dbReference>
<organism evidence="2 3">
    <name type="scientific">Peribacillus butanolivorans</name>
    <dbReference type="NCBI Taxonomy" id="421767"/>
    <lineage>
        <taxon>Bacteria</taxon>
        <taxon>Bacillati</taxon>
        <taxon>Bacillota</taxon>
        <taxon>Bacilli</taxon>
        <taxon>Bacillales</taxon>
        <taxon>Bacillaceae</taxon>
        <taxon>Peribacillus</taxon>
    </lineage>
</organism>
<dbReference type="KEGG" id="pbut:DTO10_22490"/>
<accession>A0AAX0RXB3</accession>
<evidence type="ECO:0000313" key="1">
    <source>
        <dbReference type="EMBL" id="AXN40868.1"/>
    </source>
</evidence>
<dbReference type="AlphaFoldDB" id="A0AAX0RXB3"/>
<reference evidence="1 4" key="2">
    <citation type="submission" date="2018-07" db="EMBL/GenBank/DDBJ databases">
        <title>The molecular basis for the intramolecular migration of carboxyl group in the catabolism of para-hydroxybenzoate via gentisate.</title>
        <authorList>
            <person name="Zhao H."/>
            <person name="Xu Y."/>
            <person name="Lin S."/>
            <person name="Spain J.C."/>
            <person name="Zhou N.-Y."/>
        </authorList>
    </citation>
    <scope>NUCLEOTIDE SEQUENCE [LARGE SCALE GENOMIC DNA]</scope>
    <source>
        <strain evidence="1 4">PHB-7a</strain>
    </source>
</reference>
<keyword evidence="4" id="KW-1185">Reference proteome</keyword>
<sequence>MKGQIASVHLLLTICLQHLKNRRTLSYLGSNYLEEKQINEELKMIEFLKKKGYSIGPSYQQTA</sequence>
<evidence type="ECO:0000313" key="4">
    <source>
        <dbReference type="Proteomes" id="UP000260457"/>
    </source>
</evidence>
<gene>
    <name evidence="2" type="ORF">CN689_26865</name>
    <name evidence="1" type="ORF">DTO10_22490</name>
</gene>
<evidence type="ECO:0000313" key="3">
    <source>
        <dbReference type="Proteomes" id="UP000220106"/>
    </source>
</evidence>
<dbReference type="Proteomes" id="UP000260457">
    <property type="component" value="Chromosome"/>
</dbReference>